<reference evidence="3" key="1">
    <citation type="journal article" date="2019" name="Int. J. Syst. Evol. Microbiol.">
        <title>The Global Catalogue of Microorganisms (GCM) 10K type strain sequencing project: providing services to taxonomists for standard genome sequencing and annotation.</title>
        <authorList>
            <consortium name="The Broad Institute Genomics Platform"/>
            <consortium name="The Broad Institute Genome Sequencing Center for Infectious Disease"/>
            <person name="Wu L."/>
            <person name="Ma J."/>
        </authorList>
    </citation>
    <scope>NUCLEOTIDE SEQUENCE [LARGE SCALE GENOMIC DNA]</scope>
    <source>
        <strain evidence="3">JCM 6305</strain>
    </source>
</reference>
<proteinExistence type="predicted"/>
<dbReference type="PANTHER" id="PTHR13887:SF41">
    <property type="entry name" value="THIOREDOXIN SUPERFAMILY PROTEIN"/>
    <property type="match status" value="1"/>
</dbReference>
<organism evidence="2 3">
    <name type="scientific">Streptomyces macrosporus</name>
    <dbReference type="NCBI Taxonomy" id="44032"/>
    <lineage>
        <taxon>Bacteria</taxon>
        <taxon>Bacillati</taxon>
        <taxon>Actinomycetota</taxon>
        <taxon>Actinomycetes</taxon>
        <taxon>Kitasatosporales</taxon>
        <taxon>Streptomycetaceae</taxon>
        <taxon>Streptomyces</taxon>
    </lineage>
</organism>
<evidence type="ECO:0000313" key="2">
    <source>
        <dbReference type="EMBL" id="GAA2430250.1"/>
    </source>
</evidence>
<sequence>MLTVEVWSDVVCPWCYLGKRRWETALERFPHADRVTTVWRSFELRVDQPTVPGDTLRDMMRRDGHSQEELDGIFRWIADLGEQEGIVLRPGEYRPVNSFDAHRLQHAAAAHGLLDAMQERLLRAYHSELANIADHGVLRALAVDAGLPARTVEDVLSGDRYADEVRADEARAREVRVTSVPSFVVDGREVVHGMADSDAILAALHEEWKRHTATFGSR</sequence>
<dbReference type="EMBL" id="BAAASZ010000008">
    <property type="protein sequence ID" value="GAA2430250.1"/>
    <property type="molecule type" value="Genomic_DNA"/>
</dbReference>
<evidence type="ECO:0000259" key="1">
    <source>
        <dbReference type="Pfam" id="PF01323"/>
    </source>
</evidence>
<comment type="caution">
    <text evidence="2">The sequence shown here is derived from an EMBL/GenBank/DDBJ whole genome shotgun (WGS) entry which is preliminary data.</text>
</comment>
<dbReference type="Proteomes" id="UP001501638">
    <property type="component" value="Unassembled WGS sequence"/>
</dbReference>
<dbReference type="GO" id="GO:0016853">
    <property type="term" value="F:isomerase activity"/>
    <property type="evidence" value="ECO:0007669"/>
    <property type="project" value="UniProtKB-KW"/>
</dbReference>
<dbReference type="PANTHER" id="PTHR13887">
    <property type="entry name" value="GLUTATHIONE S-TRANSFERASE KAPPA"/>
    <property type="match status" value="1"/>
</dbReference>
<dbReference type="InterPro" id="IPR001853">
    <property type="entry name" value="DSBA-like_thioredoxin_dom"/>
</dbReference>
<evidence type="ECO:0000313" key="3">
    <source>
        <dbReference type="Proteomes" id="UP001501638"/>
    </source>
</evidence>
<feature type="domain" description="DSBA-like thioredoxin" evidence="1">
    <location>
        <begin position="3"/>
        <end position="204"/>
    </location>
</feature>
<dbReference type="SUPFAM" id="SSF52833">
    <property type="entry name" value="Thioredoxin-like"/>
    <property type="match status" value="1"/>
</dbReference>
<dbReference type="CDD" id="cd03024">
    <property type="entry name" value="DsbA_FrnE"/>
    <property type="match status" value="1"/>
</dbReference>
<keyword evidence="2" id="KW-0413">Isomerase</keyword>
<gene>
    <name evidence="2" type="primary">frnE</name>
    <name evidence="2" type="ORF">GCM10010405_11340</name>
</gene>
<dbReference type="InterPro" id="IPR036249">
    <property type="entry name" value="Thioredoxin-like_sf"/>
</dbReference>
<protein>
    <submittedName>
        <fullName evidence="2">Protein disulfide isomerase FrnE</fullName>
    </submittedName>
</protein>
<dbReference type="Pfam" id="PF01323">
    <property type="entry name" value="DSBA"/>
    <property type="match status" value="1"/>
</dbReference>
<keyword evidence="3" id="KW-1185">Reference proteome</keyword>
<accession>A0ABP5WLV5</accession>
<name>A0ABP5WLV5_9ACTN</name>
<dbReference type="Gene3D" id="3.40.30.10">
    <property type="entry name" value="Glutaredoxin"/>
    <property type="match status" value="1"/>
</dbReference>